<keyword evidence="2" id="KW-1185">Reference proteome</keyword>
<evidence type="ECO:0000313" key="1">
    <source>
        <dbReference type="EMBL" id="CAH1964715.1"/>
    </source>
</evidence>
<evidence type="ECO:0000313" key="2">
    <source>
        <dbReference type="Proteomes" id="UP001152888"/>
    </source>
</evidence>
<reference evidence="1" key="1">
    <citation type="submission" date="2022-03" db="EMBL/GenBank/DDBJ databases">
        <authorList>
            <person name="Sayadi A."/>
        </authorList>
    </citation>
    <scope>NUCLEOTIDE SEQUENCE</scope>
</reference>
<comment type="caution">
    <text evidence="1">The sequence shown here is derived from an EMBL/GenBank/DDBJ whole genome shotgun (WGS) entry which is preliminary data.</text>
</comment>
<protein>
    <submittedName>
        <fullName evidence="1">Uncharacterized protein</fullName>
    </submittedName>
</protein>
<organism evidence="1 2">
    <name type="scientific">Acanthoscelides obtectus</name>
    <name type="common">Bean weevil</name>
    <name type="synonym">Bruchus obtectus</name>
    <dbReference type="NCBI Taxonomy" id="200917"/>
    <lineage>
        <taxon>Eukaryota</taxon>
        <taxon>Metazoa</taxon>
        <taxon>Ecdysozoa</taxon>
        <taxon>Arthropoda</taxon>
        <taxon>Hexapoda</taxon>
        <taxon>Insecta</taxon>
        <taxon>Pterygota</taxon>
        <taxon>Neoptera</taxon>
        <taxon>Endopterygota</taxon>
        <taxon>Coleoptera</taxon>
        <taxon>Polyphaga</taxon>
        <taxon>Cucujiformia</taxon>
        <taxon>Chrysomeloidea</taxon>
        <taxon>Chrysomelidae</taxon>
        <taxon>Bruchinae</taxon>
        <taxon>Bruchini</taxon>
        <taxon>Acanthoscelides</taxon>
    </lineage>
</organism>
<accession>A0A9P0K1T3</accession>
<proteinExistence type="predicted"/>
<dbReference type="EMBL" id="CAKOFQ010006718">
    <property type="protein sequence ID" value="CAH1964715.1"/>
    <property type="molecule type" value="Genomic_DNA"/>
</dbReference>
<sequence>MALLTYFAKRGTSVMKTDFSTGYTTKLHSTSCAHISRARLRSRRSLMGQFDGSSVPRHYEGELRDLYNTSLK</sequence>
<gene>
    <name evidence="1" type="ORF">ACAOBT_LOCUS5974</name>
</gene>
<name>A0A9P0K1T3_ACAOB</name>
<dbReference type="AlphaFoldDB" id="A0A9P0K1T3"/>
<dbReference type="Proteomes" id="UP001152888">
    <property type="component" value="Unassembled WGS sequence"/>
</dbReference>